<organism evidence="2 3">
    <name type="scientific">Gossypium hirsutum</name>
    <name type="common">Upland cotton</name>
    <name type="synonym">Gossypium mexicanum</name>
    <dbReference type="NCBI Taxonomy" id="3635"/>
    <lineage>
        <taxon>Eukaryota</taxon>
        <taxon>Viridiplantae</taxon>
        <taxon>Streptophyta</taxon>
        <taxon>Embryophyta</taxon>
        <taxon>Tracheophyta</taxon>
        <taxon>Spermatophyta</taxon>
        <taxon>Magnoliopsida</taxon>
        <taxon>eudicotyledons</taxon>
        <taxon>Gunneridae</taxon>
        <taxon>Pentapetalae</taxon>
        <taxon>rosids</taxon>
        <taxon>malvids</taxon>
        <taxon>Malvales</taxon>
        <taxon>Malvaceae</taxon>
        <taxon>Malvoideae</taxon>
        <taxon>Gossypium</taxon>
    </lineage>
</organism>
<dbReference type="PANTHER" id="PTHR11439">
    <property type="entry name" value="GAG-POL-RELATED RETROTRANSPOSON"/>
    <property type="match status" value="1"/>
</dbReference>
<accession>A0ABM3BLN2</accession>
<gene>
    <name evidence="3" type="primary">LOC121228980</name>
</gene>
<evidence type="ECO:0000313" key="3">
    <source>
        <dbReference type="RefSeq" id="XP_040967967.1"/>
    </source>
</evidence>
<feature type="domain" description="Reverse transcriptase Ty1/copia-type" evidence="1">
    <location>
        <begin position="1"/>
        <end position="56"/>
    </location>
</feature>
<reference evidence="3" key="2">
    <citation type="submission" date="2025-08" db="UniProtKB">
        <authorList>
            <consortium name="RefSeq"/>
        </authorList>
    </citation>
    <scope>IDENTIFICATION</scope>
</reference>
<dbReference type="GeneID" id="121228980"/>
<sequence>MQNVFEMTDFREMTYFHGIEVNQSDHTIFISQQAFALKILNKFYMSNCKTVSTPVAQATRPDIMYAISLLSRFMHSCDVVHFKAAKRVLRYIKETLNYRVKFEKGKELKLIGYSNSDWTGSIDDMKSTSGYFFTLGLKFFC</sequence>
<keyword evidence="2" id="KW-1185">Reference proteome</keyword>
<evidence type="ECO:0000313" key="2">
    <source>
        <dbReference type="Proteomes" id="UP000818029"/>
    </source>
</evidence>
<name>A0ABM3BLN2_GOSHI</name>
<proteinExistence type="predicted"/>
<dbReference type="PANTHER" id="PTHR11439:SF503">
    <property type="entry name" value="CYSTEINE-RICH RLK (RECEPTOR-LIKE PROTEIN KINASE) 8"/>
    <property type="match status" value="1"/>
</dbReference>
<dbReference type="RefSeq" id="XP_040967967.1">
    <property type="nucleotide sequence ID" value="XM_041112033.1"/>
</dbReference>
<dbReference type="Proteomes" id="UP000818029">
    <property type="component" value="Chromosome A05"/>
</dbReference>
<reference evidence="2" key="1">
    <citation type="journal article" date="2020" name="Nat. Genet.">
        <title>Genomic diversifications of five Gossypium allopolyploid species and their impact on cotton improvement.</title>
        <authorList>
            <person name="Chen Z.J."/>
            <person name="Sreedasyam A."/>
            <person name="Ando A."/>
            <person name="Song Q."/>
            <person name="De Santiago L.M."/>
            <person name="Hulse-Kemp A.M."/>
            <person name="Ding M."/>
            <person name="Ye W."/>
            <person name="Kirkbride R.C."/>
            <person name="Jenkins J."/>
            <person name="Plott C."/>
            <person name="Lovell J."/>
            <person name="Lin Y.M."/>
            <person name="Vaughn R."/>
            <person name="Liu B."/>
            <person name="Simpson S."/>
            <person name="Scheffler B.E."/>
            <person name="Wen L."/>
            <person name="Saski C.A."/>
            <person name="Grover C.E."/>
            <person name="Hu G."/>
            <person name="Conover J.L."/>
            <person name="Carlson J.W."/>
            <person name="Shu S."/>
            <person name="Boston L.B."/>
            <person name="Williams M."/>
            <person name="Peterson D.G."/>
            <person name="McGee K."/>
            <person name="Jones D.C."/>
            <person name="Wendel J.F."/>
            <person name="Stelly D.M."/>
            <person name="Grimwood J."/>
            <person name="Schmutz J."/>
        </authorList>
    </citation>
    <scope>NUCLEOTIDE SEQUENCE [LARGE SCALE GENOMIC DNA]</scope>
    <source>
        <strain evidence="2">cv. TM-1</strain>
    </source>
</reference>
<dbReference type="Pfam" id="PF07727">
    <property type="entry name" value="RVT_2"/>
    <property type="match status" value="1"/>
</dbReference>
<dbReference type="InterPro" id="IPR013103">
    <property type="entry name" value="RVT_2"/>
</dbReference>
<evidence type="ECO:0000259" key="1">
    <source>
        <dbReference type="Pfam" id="PF07727"/>
    </source>
</evidence>
<protein>
    <submittedName>
        <fullName evidence="3">Secreted RxLR effector protein 161-like</fullName>
    </submittedName>
</protein>